<comment type="caution">
    <text evidence="3">The sequence shown here is derived from an EMBL/GenBank/DDBJ whole genome shotgun (WGS) entry which is preliminary data.</text>
</comment>
<accession>A0A7W3LNC5</accession>
<dbReference type="SUPFAM" id="SSF52540">
    <property type="entry name" value="P-loop containing nucleoside triphosphate hydrolases"/>
    <property type="match status" value="1"/>
</dbReference>
<evidence type="ECO:0000313" key="4">
    <source>
        <dbReference type="Proteomes" id="UP000572680"/>
    </source>
</evidence>
<proteinExistence type="inferred from homology"/>
<dbReference type="PANTHER" id="PTHR43335">
    <property type="entry name" value="ABC TRANSPORTER, ATP-BINDING PROTEIN"/>
    <property type="match status" value="1"/>
</dbReference>
<keyword evidence="2" id="KW-0813">Transport</keyword>
<dbReference type="InterPro" id="IPR027417">
    <property type="entry name" value="P-loop_NTPase"/>
</dbReference>
<keyword evidence="4" id="KW-1185">Reference proteome</keyword>
<reference evidence="3 4" key="1">
    <citation type="submission" date="2020-08" db="EMBL/GenBank/DDBJ databases">
        <title>Genomic Encyclopedia of Type Strains, Phase IV (KMG-IV): sequencing the most valuable type-strain genomes for metagenomic binning, comparative biology and taxonomic classification.</title>
        <authorList>
            <person name="Goeker M."/>
        </authorList>
    </citation>
    <scope>NUCLEOTIDE SEQUENCE [LARGE SCALE GENOMIC DNA]</scope>
    <source>
        <strain evidence="3 4">DSM 44197</strain>
    </source>
</reference>
<evidence type="ECO:0000256" key="1">
    <source>
        <dbReference type="ARBA" id="ARBA00005417"/>
    </source>
</evidence>
<comment type="similarity">
    <text evidence="1">Belongs to the ABC transporter superfamily.</text>
</comment>
<gene>
    <name evidence="3" type="ORF">HNR61_002939</name>
</gene>
<protein>
    <submittedName>
        <fullName evidence="3">ABC-type branched-subunit amino acid transport system ATPase component</fullName>
    </submittedName>
</protein>
<sequence>MKVDEFVRYAAYYKRVREPQVRAVLKRFELSEAAGAEMGLLPPDVRLRAGLAATCVHEPDLVLLDDPFAGLEAAAAAELVPVVRTLAPSVVVAAEAAGPLAGWCDRLFTLARGRLTELPDAACADPAPMGPLHTEPAPAGRIRAARPLVIPVPDRRRVARRLRLALLTAGSGAGV</sequence>
<evidence type="ECO:0000313" key="3">
    <source>
        <dbReference type="EMBL" id="MBA8951308.1"/>
    </source>
</evidence>
<organism evidence="3 4">
    <name type="scientific">Actinomadura namibiensis</name>
    <dbReference type="NCBI Taxonomy" id="182080"/>
    <lineage>
        <taxon>Bacteria</taxon>
        <taxon>Bacillati</taxon>
        <taxon>Actinomycetota</taxon>
        <taxon>Actinomycetes</taxon>
        <taxon>Streptosporangiales</taxon>
        <taxon>Thermomonosporaceae</taxon>
        <taxon>Actinomadura</taxon>
    </lineage>
</organism>
<dbReference type="PANTHER" id="PTHR43335:SF3">
    <property type="entry name" value="ABC TRANSPORTER"/>
    <property type="match status" value="1"/>
</dbReference>
<name>A0A7W3LNC5_ACTNM</name>
<evidence type="ECO:0000256" key="2">
    <source>
        <dbReference type="ARBA" id="ARBA00022448"/>
    </source>
</evidence>
<dbReference type="Proteomes" id="UP000572680">
    <property type="component" value="Unassembled WGS sequence"/>
</dbReference>
<dbReference type="Gene3D" id="3.40.50.300">
    <property type="entry name" value="P-loop containing nucleotide triphosphate hydrolases"/>
    <property type="match status" value="1"/>
</dbReference>
<dbReference type="AlphaFoldDB" id="A0A7W3LNC5"/>
<dbReference type="EMBL" id="JACJIA010000003">
    <property type="protein sequence ID" value="MBA8951308.1"/>
    <property type="molecule type" value="Genomic_DNA"/>
</dbReference>